<feature type="transmembrane region" description="Helical" evidence="7">
    <location>
        <begin position="79"/>
        <end position="101"/>
    </location>
</feature>
<dbReference type="RefSeq" id="WP_312869203.1">
    <property type="nucleotide sequence ID" value="NZ_WMBA01000103.1"/>
</dbReference>
<gene>
    <name evidence="9" type="ORF">GKO32_36395</name>
</gene>
<evidence type="ECO:0000256" key="6">
    <source>
        <dbReference type="SAM" id="MobiDB-lite"/>
    </source>
</evidence>
<evidence type="ECO:0000256" key="2">
    <source>
        <dbReference type="ARBA" id="ARBA00022475"/>
    </source>
</evidence>
<reference evidence="9 10" key="1">
    <citation type="submission" date="2019-11" db="EMBL/GenBank/DDBJ databases">
        <title>Draft genome of Amycolatopsis RM579.</title>
        <authorList>
            <person name="Duangmal K."/>
            <person name="Mingma R."/>
        </authorList>
    </citation>
    <scope>NUCLEOTIDE SEQUENCE [LARGE SCALE GENOMIC DNA]</scope>
    <source>
        <strain evidence="9 10">RM579</strain>
    </source>
</reference>
<evidence type="ECO:0000313" key="9">
    <source>
        <dbReference type="EMBL" id="MTD59425.1"/>
    </source>
</evidence>
<keyword evidence="3 7" id="KW-0812">Transmembrane</keyword>
<dbReference type="InterPro" id="IPR010432">
    <property type="entry name" value="RDD"/>
</dbReference>
<keyword evidence="2" id="KW-1003">Cell membrane</keyword>
<sequence>MARWTGEWLSGSHTGLSTGEEEPQRWRGERLGLPEAGPGSAAGGGSRVLALVFDLVMASLLTSLFVHPVLQDTAAMQNYNLWSILVWAVITVLPVAFFGFTPGMAMTGVGVARLDGKSMVGLWRAVVRGALTFLLIPAAIRNVDGRSWLDRLTGTVVVRLR</sequence>
<feature type="domain" description="RDD" evidence="8">
    <location>
        <begin position="42"/>
        <end position="135"/>
    </location>
</feature>
<comment type="caution">
    <text evidence="9">The sequence shown here is derived from an EMBL/GenBank/DDBJ whole genome shotgun (WGS) entry which is preliminary data.</text>
</comment>
<evidence type="ECO:0000256" key="3">
    <source>
        <dbReference type="ARBA" id="ARBA00022692"/>
    </source>
</evidence>
<feature type="region of interest" description="Disordered" evidence="6">
    <location>
        <begin position="1"/>
        <end position="25"/>
    </location>
</feature>
<keyword evidence="10" id="KW-1185">Reference proteome</keyword>
<dbReference type="InterPro" id="IPR051791">
    <property type="entry name" value="Pra-immunoreactive"/>
</dbReference>
<protein>
    <submittedName>
        <fullName evidence="9">RDD family protein</fullName>
    </submittedName>
</protein>
<dbReference type="PANTHER" id="PTHR36115">
    <property type="entry name" value="PROLINE-RICH ANTIGEN HOMOLOG-RELATED"/>
    <property type="match status" value="1"/>
</dbReference>
<name>A0A6N7ZCK7_9PSEU</name>
<evidence type="ECO:0000256" key="7">
    <source>
        <dbReference type="SAM" id="Phobius"/>
    </source>
</evidence>
<keyword evidence="5 7" id="KW-0472">Membrane</keyword>
<organism evidence="9 10">
    <name type="scientific">Amycolatopsis pithecellobii</name>
    <dbReference type="NCBI Taxonomy" id="664692"/>
    <lineage>
        <taxon>Bacteria</taxon>
        <taxon>Bacillati</taxon>
        <taxon>Actinomycetota</taxon>
        <taxon>Actinomycetes</taxon>
        <taxon>Pseudonocardiales</taxon>
        <taxon>Pseudonocardiaceae</taxon>
        <taxon>Amycolatopsis</taxon>
    </lineage>
</organism>
<feature type="transmembrane region" description="Helical" evidence="7">
    <location>
        <begin position="121"/>
        <end position="140"/>
    </location>
</feature>
<accession>A0A6N7ZCK7</accession>
<evidence type="ECO:0000259" key="8">
    <source>
        <dbReference type="Pfam" id="PF06271"/>
    </source>
</evidence>
<dbReference type="PIRSF" id="PIRSF021697">
    <property type="entry name" value="UCP021697"/>
    <property type="match status" value="1"/>
</dbReference>
<dbReference type="PANTHER" id="PTHR36115:SF6">
    <property type="entry name" value="PROLINE-RICH ANTIGEN HOMOLOG"/>
    <property type="match status" value="1"/>
</dbReference>
<evidence type="ECO:0000313" key="10">
    <source>
        <dbReference type="Proteomes" id="UP000440096"/>
    </source>
</evidence>
<proteinExistence type="predicted"/>
<dbReference type="Pfam" id="PF06271">
    <property type="entry name" value="RDD"/>
    <property type="match status" value="1"/>
</dbReference>
<comment type="subcellular location">
    <subcellularLocation>
        <location evidence="1">Cell membrane</location>
        <topology evidence="1">Multi-pass membrane protein</topology>
    </subcellularLocation>
</comment>
<evidence type="ECO:0000256" key="4">
    <source>
        <dbReference type="ARBA" id="ARBA00022989"/>
    </source>
</evidence>
<feature type="transmembrane region" description="Helical" evidence="7">
    <location>
        <begin position="48"/>
        <end position="67"/>
    </location>
</feature>
<keyword evidence="4 7" id="KW-1133">Transmembrane helix</keyword>
<dbReference type="AlphaFoldDB" id="A0A6N7ZCK7"/>
<dbReference type="GO" id="GO:0005886">
    <property type="term" value="C:plasma membrane"/>
    <property type="evidence" value="ECO:0007669"/>
    <property type="project" value="UniProtKB-SubCell"/>
</dbReference>
<evidence type="ECO:0000256" key="1">
    <source>
        <dbReference type="ARBA" id="ARBA00004651"/>
    </source>
</evidence>
<dbReference type="EMBL" id="WMBA01000103">
    <property type="protein sequence ID" value="MTD59425.1"/>
    <property type="molecule type" value="Genomic_DNA"/>
</dbReference>
<dbReference type="Proteomes" id="UP000440096">
    <property type="component" value="Unassembled WGS sequence"/>
</dbReference>
<dbReference type="InterPro" id="IPR016795">
    <property type="entry name" value="UCP021697"/>
</dbReference>
<evidence type="ECO:0000256" key="5">
    <source>
        <dbReference type="ARBA" id="ARBA00023136"/>
    </source>
</evidence>